<dbReference type="Gramene" id="CDP21138">
    <property type="protein sequence ID" value="CDP21138"/>
    <property type="gene ID" value="GSCOC_T00009740001"/>
</dbReference>
<dbReference type="EMBL" id="HG741674">
    <property type="protein sequence ID" value="CDP21138.1"/>
    <property type="molecule type" value="Genomic_DNA"/>
</dbReference>
<accession>A0A068VN69</accession>
<proteinExistence type="predicted"/>
<dbReference type="InParanoid" id="A0A068VN69"/>
<reference evidence="2" key="1">
    <citation type="journal article" date="2014" name="Science">
        <title>The coffee genome provides insight into the convergent evolution of caffeine biosynthesis.</title>
        <authorList>
            <person name="Denoeud F."/>
            <person name="Carretero-Paulet L."/>
            <person name="Dereeper A."/>
            <person name="Droc G."/>
            <person name="Guyot R."/>
            <person name="Pietrella M."/>
            <person name="Zheng C."/>
            <person name="Alberti A."/>
            <person name="Anthony F."/>
            <person name="Aprea G."/>
            <person name="Aury J.M."/>
            <person name="Bento P."/>
            <person name="Bernard M."/>
            <person name="Bocs S."/>
            <person name="Campa C."/>
            <person name="Cenci A."/>
            <person name="Combes M.C."/>
            <person name="Crouzillat D."/>
            <person name="Da Silva C."/>
            <person name="Daddiego L."/>
            <person name="De Bellis F."/>
            <person name="Dussert S."/>
            <person name="Garsmeur O."/>
            <person name="Gayraud T."/>
            <person name="Guignon V."/>
            <person name="Jahn K."/>
            <person name="Jamilloux V."/>
            <person name="Joet T."/>
            <person name="Labadie K."/>
            <person name="Lan T."/>
            <person name="Leclercq J."/>
            <person name="Lepelley M."/>
            <person name="Leroy T."/>
            <person name="Li L.T."/>
            <person name="Librado P."/>
            <person name="Lopez L."/>
            <person name="Munoz A."/>
            <person name="Noel B."/>
            <person name="Pallavicini A."/>
            <person name="Perrotta G."/>
            <person name="Poncet V."/>
            <person name="Pot D."/>
            <person name="Priyono X."/>
            <person name="Rigoreau M."/>
            <person name="Rouard M."/>
            <person name="Rozas J."/>
            <person name="Tranchant-Dubreuil C."/>
            <person name="VanBuren R."/>
            <person name="Zhang Q."/>
            <person name="Andrade A.C."/>
            <person name="Argout X."/>
            <person name="Bertrand B."/>
            <person name="de Kochko A."/>
            <person name="Graziosi G."/>
            <person name="Henry R.J."/>
            <person name="Jayarama X."/>
            <person name="Ming R."/>
            <person name="Nagai C."/>
            <person name="Rounsley S."/>
            <person name="Sankoff D."/>
            <person name="Giuliano G."/>
            <person name="Albert V.A."/>
            <person name="Wincker P."/>
            <person name="Lashermes P."/>
        </authorList>
    </citation>
    <scope>NUCLEOTIDE SEQUENCE [LARGE SCALE GENOMIC DNA]</scope>
    <source>
        <strain evidence="2">cv. DH200-94</strain>
    </source>
</reference>
<organism evidence="1 2">
    <name type="scientific">Coffea canephora</name>
    <name type="common">Robusta coffee</name>
    <dbReference type="NCBI Taxonomy" id="49390"/>
    <lineage>
        <taxon>Eukaryota</taxon>
        <taxon>Viridiplantae</taxon>
        <taxon>Streptophyta</taxon>
        <taxon>Embryophyta</taxon>
        <taxon>Tracheophyta</taxon>
        <taxon>Spermatophyta</taxon>
        <taxon>Magnoliopsida</taxon>
        <taxon>eudicotyledons</taxon>
        <taxon>Gunneridae</taxon>
        <taxon>Pentapetalae</taxon>
        <taxon>asterids</taxon>
        <taxon>lamiids</taxon>
        <taxon>Gentianales</taxon>
        <taxon>Rubiaceae</taxon>
        <taxon>Ixoroideae</taxon>
        <taxon>Gardenieae complex</taxon>
        <taxon>Bertiereae - Coffeeae clade</taxon>
        <taxon>Coffeeae</taxon>
        <taxon>Coffea</taxon>
    </lineage>
</organism>
<sequence length="78" mass="9412">MGTNSRNIKYNVHCSFFTISPTNSLSIILPTHYCTNISRQHSVWKFSINQTKRDLCIEQIILYRWYILMKIIIFWKEI</sequence>
<evidence type="ECO:0000313" key="2">
    <source>
        <dbReference type="Proteomes" id="UP000295252"/>
    </source>
</evidence>
<name>A0A068VN69_COFCA</name>
<dbReference type="AlphaFoldDB" id="A0A068VN69"/>
<keyword evidence="2" id="KW-1185">Reference proteome</keyword>
<evidence type="ECO:0000313" key="1">
    <source>
        <dbReference type="EMBL" id="CDP21138.1"/>
    </source>
</evidence>
<protein>
    <submittedName>
        <fullName evidence="1">Uncharacterized protein</fullName>
    </submittedName>
</protein>
<gene>
    <name evidence="1" type="ORF">GSCOC_T00009740001</name>
</gene>
<dbReference type="Proteomes" id="UP000295252">
    <property type="component" value="Chromosome VIII"/>
</dbReference>